<gene>
    <name evidence="2" type="ORF">HINF_LOCUS13686</name>
    <name evidence="3" type="ORF">HINF_LOCUS74569</name>
</gene>
<proteinExistence type="predicted"/>
<protein>
    <submittedName>
        <fullName evidence="2">Uncharacterized protein</fullName>
    </submittedName>
</protein>
<keyword evidence="1" id="KW-0812">Transmembrane</keyword>
<keyword evidence="1" id="KW-1133">Transmembrane helix</keyword>
<comment type="caution">
    <text evidence="2">The sequence shown here is derived from an EMBL/GenBank/DDBJ whole genome shotgun (WGS) entry which is preliminary data.</text>
</comment>
<dbReference type="EMBL" id="CAXDID020000638">
    <property type="protein sequence ID" value="CAL6107602.1"/>
    <property type="molecule type" value="Genomic_DNA"/>
</dbReference>
<feature type="transmembrane region" description="Helical" evidence="1">
    <location>
        <begin position="82"/>
        <end position="105"/>
    </location>
</feature>
<keyword evidence="1" id="KW-0472">Membrane</keyword>
<evidence type="ECO:0000313" key="2">
    <source>
        <dbReference type="EMBL" id="CAI9926041.1"/>
    </source>
</evidence>
<evidence type="ECO:0000313" key="4">
    <source>
        <dbReference type="Proteomes" id="UP001642409"/>
    </source>
</evidence>
<dbReference type="EMBL" id="CATOUU010000356">
    <property type="protein sequence ID" value="CAI9926041.1"/>
    <property type="molecule type" value="Genomic_DNA"/>
</dbReference>
<feature type="transmembrane region" description="Helical" evidence="1">
    <location>
        <begin position="203"/>
        <end position="226"/>
    </location>
</feature>
<feature type="transmembrane region" description="Helical" evidence="1">
    <location>
        <begin position="153"/>
        <end position="174"/>
    </location>
</feature>
<evidence type="ECO:0000256" key="1">
    <source>
        <dbReference type="SAM" id="Phobius"/>
    </source>
</evidence>
<reference evidence="2" key="1">
    <citation type="submission" date="2023-06" db="EMBL/GenBank/DDBJ databases">
        <authorList>
            <person name="Kurt Z."/>
        </authorList>
    </citation>
    <scope>NUCLEOTIDE SEQUENCE</scope>
</reference>
<accession>A0AA86NUW0</accession>
<feature type="transmembrane region" description="Helical" evidence="1">
    <location>
        <begin position="114"/>
        <end position="133"/>
    </location>
</feature>
<dbReference type="AlphaFoldDB" id="A0AA86NUW0"/>
<reference evidence="3 4" key="2">
    <citation type="submission" date="2024-07" db="EMBL/GenBank/DDBJ databases">
        <authorList>
            <person name="Akdeniz Z."/>
        </authorList>
    </citation>
    <scope>NUCLEOTIDE SEQUENCE [LARGE SCALE GENOMIC DNA]</scope>
</reference>
<dbReference type="Proteomes" id="UP001642409">
    <property type="component" value="Unassembled WGS sequence"/>
</dbReference>
<organism evidence="2">
    <name type="scientific">Hexamita inflata</name>
    <dbReference type="NCBI Taxonomy" id="28002"/>
    <lineage>
        <taxon>Eukaryota</taxon>
        <taxon>Metamonada</taxon>
        <taxon>Diplomonadida</taxon>
        <taxon>Hexamitidae</taxon>
        <taxon>Hexamitinae</taxon>
        <taxon>Hexamita</taxon>
    </lineage>
</organism>
<keyword evidence="4" id="KW-1185">Reference proteome</keyword>
<evidence type="ECO:0000313" key="3">
    <source>
        <dbReference type="EMBL" id="CAL6107602.1"/>
    </source>
</evidence>
<sequence length="318" mass="36518">MTSKSCLNWIKRILQGHFDTRAQLLVYCAVMLLGFTAFMVAAWVTFDLNVWKREHSRRNFYAPWNNTFSELGSRDDSKNPKYYLLFSCCLWWLIVFDIPLSFFVYRRNVVINKVAAVTSQVFYVIGWIGITLDGCFSSTMQKIPGTNVVSMDIHVPASTLGMIGFAVALFNNAFNMVRDQTKCLGKRRWADHQQRKLFKPKHVFISAIVFLSIAVVALICKIALMILEAKKTPEKHWWKYVIGGYIWENILICALIITIIWNALGLPVTIPTLPSEQREQIQLETKETENMETVLVHLETPVNEEQILSLVVSSTNEI</sequence>
<name>A0AA86NUW0_9EUKA</name>
<feature type="transmembrane region" description="Helical" evidence="1">
    <location>
        <begin position="246"/>
        <end position="270"/>
    </location>
</feature>
<feature type="transmembrane region" description="Helical" evidence="1">
    <location>
        <begin position="24"/>
        <end position="46"/>
    </location>
</feature>